<name>A0ACA9U2B0_BIOOC</name>
<comment type="caution">
    <text evidence="1">The sequence shown here is derived from an EMBL/GenBank/DDBJ whole genome shotgun (WGS) entry which is preliminary data.</text>
</comment>
<sequence length="232" mass="26117">MAEGHLVYHDNGAKPFKSAVYSVGDGAPGLLAFSLLVHRHDMVIAIVGNGGDRTQVLYLQNIREDTLSEAETAIGKFLDNFGPLRDGDSVQNTVFQDYGPVYHRLNRLANHVDYGVEKVEQDLTQVENDSFNYPKRAKDTTAGKYNPVCEMIAACSEFRDRVYSIIQKASGNACPKRDGELWIADSYPPHQSLLKYLEEQSESRDLKFCWEMRGFLGYIHSTQPTGWLDYGN</sequence>
<dbReference type="EMBL" id="CADEHS020000010">
    <property type="protein sequence ID" value="CAG9946762.1"/>
    <property type="molecule type" value="Genomic_DNA"/>
</dbReference>
<evidence type="ECO:0000313" key="2">
    <source>
        <dbReference type="Proteomes" id="UP000836387"/>
    </source>
</evidence>
<keyword evidence="2" id="KW-1185">Reference proteome</keyword>
<accession>A0ACA9U2B0</accession>
<evidence type="ECO:0000313" key="1">
    <source>
        <dbReference type="EMBL" id="CAG9946762.1"/>
    </source>
</evidence>
<dbReference type="Proteomes" id="UP000836387">
    <property type="component" value="Unassembled WGS sequence"/>
</dbReference>
<reference evidence="1" key="2">
    <citation type="submission" date="2021-10" db="EMBL/GenBank/DDBJ databases">
        <authorList>
            <person name="Piombo E."/>
        </authorList>
    </citation>
    <scope>NUCLEOTIDE SEQUENCE</scope>
</reference>
<proteinExistence type="predicted"/>
<protein>
    <submittedName>
        <fullName evidence="1">Uncharacterized protein</fullName>
    </submittedName>
</protein>
<gene>
    <name evidence="1" type="ORF">CRV2_00005648</name>
</gene>
<reference evidence="1" key="1">
    <citation type="submission" date="2020-04" db="EMBL/GenBank/DDBJ databases">
        <authorList>
            <person name="Broberg M."/>
        </authorList>
    </citation>
    <scope>NUCLEOTIDE SEQUENCE</scope>
</reference>
<organism evidence="1 2">
    <name type="scientific">Clonostachys rosea f. rosea IK726</name>
    <dbReference type="NCBI Taxonomy" id="1349383"/>
    <lineage>
        <taxon>Eukaryota</taxon>
        <taxon>Fungi</taxon>
        <taxon>Dikarya</taxon>
        <taxon>Ascomycota</taxon>
        <taxon>Pezizomycotina</taxon>
        <taxon>Sordariomycetes</taxon>
        <taxon>Hypocreomycetidae</taxon>
        <taxon>Hypocreales</taxon>
        <taxon>Bionectriaceae</taxon>
        <taxon>Clonostachys</taxon>
    </lineage>
</organism>